<keyword evidence="3" id="KW-1185">Reference proteome</keyword>
<dbReference type="Proteomes" id="UP001319080">
    <property type="component" value="Unassembled WGS sequence"/>
</dbReference>
<dbReference type="AlphaFoldDB" id="A0AAP2GW72"/>
<feature type="compositionally biased region" description="Basic residues" evidence="1">
    <location>
        <begin position="146"/>
        <end position="162"/>
    </location>
</feature>
<comment type="caution">
    <text evidence="2">The sequence shown here is derived from an EMBL/GenBank/DDBJ whole genome shotgun (WGS) entry which is preliminary data.</text>
</comment>
<dbReference type="EMBL" id="JAHESE010000047">
    <property type="protein sequence ID" value="MBT1712033.1"/>
    <property type="molecule type" value="Genomic_DNA"/>
</dbReference>
<feature type="region of interest" description="Disordered" evidence="1">
    <location>
        <begin position="114"/>
        <end position="162"/>
    </location>
</feature>
<organism evidence="2 3">
    <name type="scientific">Dawidia cretensis</name>
    <dbReference type="NCBI Taxonomy" id="2782350"/>
    <lineage>
        <taxon>Bacteria</taxon>
        <taxon>Pseudomonadati</taxon>
        <taxon>Bacteroidota</taxon>
        <taxon>Cytophagia</taxon>
        <taxon>Cytophagales</taxon>
        <taxon>Chryseotaleaceae</taxon>
        <taxon>Dawidia</taxon>
    </lineage>
</organism>
<name>A0AAP2GW72_9BACT</name>
<proteinExistence type="predicted"/>
<reference evidence="2 3" key="1">
    <citation type="submission" date="2021-05" db="EMBL/GenBank/DDBJ databases">
        <title>A Polyphasic approach of four new species of the genus Ohtaekwangia: Ohtaekwangia histidinii sp. nov., Ohtaekwangia cretensis sp. nov., Ohtaekwangia indiensis sp. nov., Ohtaekwangia reichenbachii sp. nov. from diverse environment.</title>
        <authorList>
            <person name="Octaviana S."/>
        </authorList>
    </citation>
    <scope>NUCLEOTIDE SEQUENCE [LARGE SCALE GENOMIC DNA]</scope>
    <source>
        <strain evidence="2 3">PWU5</strain>
    </source>
</reference>
<accession>A0AAP2GW72</accession>
<gene>
    <name evidence="2" type="ORF">KK062_27580</name>
</gene>
<protein>
    <submittedName>
        <fullName evidence="2">Uncharacterized protein</fullName>
    </submittedName>
</protein>
<evidence type="ECO:0000313" key="2">
    <source>
        <dbReference type="EMBL" id="MBT1712033.1"/>
    </source>
</evidence>
<sequence>MSDRIRPTMFKMPADIETTLCIFRDDVFVMKQYWHEAKPGPVPKMTPVRHRELVLAGFKSEEVTDKLIEKYLDLVHRYALMKEFTHDSCTRAAFGIYVQLRIYCEFGRHSRGRQVQHERVEEPGGDMLWPETLGKNWERPQAKPVPYKKSRQPTKRKKDGNE</sequence>
<dbReference type="RefSeq" id="WP_254087601.1">
    <property type="nucleotide sequence ID" value="NZ_JAHESE010000047.1"/>
</dbReference>
<evidence type="ECO:0000313" key="3">
    <source>
        <dbReference type="Proteomes" id="UP001319080"/>
    </source>
</evidence>
<evidence type="ECO:0000256" key="1">
    <source>
        <dbReference type="SAM" id="MobiDB-lite"/>
    </source>
</evidence>